<name>F1L7A3_ASCSU</name>
<keyword evidence="2" id="KW-0732">Signal</keyword>
<feature type="compositionally biased region" description="Basic residues" evidence="1">
    <location>
        <begin position="174"/>
        <end position="187"/>
    </location>
</feature>
<accession>F1L7A3</accession>
<feature type="region of interest" description="Disordered" evidence="1">
    <location>
        <begin position="141"/>
        <end position="194"/>
    </location>
</feature>
<reference evidence="3" key="1">
    <citation type="journal article" date="2011" name="Genome Res.">
        <title>Deep small RNA sequencing from the nematode Ascaris reveals conservation, functional diversification, and novel developmental profiles.</title>
        <authorList>
            <person name="Wang J."/>
            <person name="Czech B."/>
            <person name="Crunk A."/>
            <person name="Wallace A."/>
            <person name="Mitreva M."/>
            <person name="Hannon G.J."/>
            <person name="Davis R.E."/>
        </authorList>
    </citation>
    <scope>NUCLEOTIDE SEQUENCE</scope>
</reference>
<organism evidence="3">
    <name type="scientific">Ascaris suum</name>
    <name type="common">Pig roundworm</name>
    <name type="synonym">Ascaris lumbricoides</name>
    <dbReference type="NCBI Taxonomy" id="6253"/>
    <lineage>
        <taxon>Eukaryota</taxon>
        <taxon>Metazoa</taxon>
        <taxon>Ecdysozoa</taxon>
        <taxon>Nematoda</taxon>
        <taxon>Chromadorea</taxon>
        <taxon>Rhabditida</taxon>
        <taxon>Spirurina</taxon>
        <taxon>Ascaridomorpha</taxon>
        <taxon>Ascaridoidea</taxon>
        <taxon>Ascarididae</taxon>
        <taxon>Ascaris</taxon>
    </lineage>
</organism>
<evidence type="ECO:0000256" key="1">
    <source>
        <dbReference type="SAM" id="MobiDB-lite"/>
    </source>
</evidence>
<feature type="compositionally biased region" description="Basic and acidic residues" evidence="1">
    <location>
        <begin position="141"/>
        <end position="159"/>
    </location>
</feature>
<evidence type="ECO:0000256" key="2">
    <source>
        <dbReference type="SAM" id="SignalP"/>
    </source>
</evidence>
<dbReference type="SUPFAM" id="SSF57501">
    <property type="entry name" value="Cystine-knot cytokines"/>
    <property type="match status" value="1"/>
</dbReference>
<feature type="signal peptide" evidence="2">
    <location>
        <begin position="1"/>
        <end position="16"/>
    </location>
</feature>
<sequence length="307" mass="33950">MLCLMSLFISLVPVLSVTTHSSPTIIHGQCPCVSMPGSGECLPYDAHYQAPNLEDALISFPDLSINDPPDPVDEYPSRIHTFSTLRGSSEYCHSEECKACQSKIRKRLIEIGLKVTLPASDTFLNTSVICNRYRFGRDEPGIRRREKPKLDHERSDDRSSQSSDDDDEEEDHRKRNKKRNHGRHKRQAPGTVGKSYPISCTTKGVSVGENGLLVLCSSCWTWRQLPSNYFPQYINELVCDDSDNACLSGYASCEVGHRTLQVIRNDTGVLNVINLQGGSYCECRVRPGSALQGLVNGSGTNAALPAT</sequence>
<proteinExistence type="evidence at transcript level"/>
<protein>
    <submittedName>
        <fullName evidence="3">Uncharacterized protein</fullName>
    </submittedName>
</protein>
<dbReference type="PANTHER" id="PTHR33995:SF4">
    <property type="entry name" value="PROTEIN CBG09882"/>
    <property type="match status" value="1"/>
</dbReference>
<dbReference type="EMBL" id="JI172934">
    <property type="protein sequence ID" value="ADY46007.1"/>
    <property type="molecule type" value="mRNA"/>
</dbReference>
<feature type="chain" id="PRO_5030168643" evidence="2">
    <location>
        <begin position="17"/>
        <end position="307"/>
    </location>
</feature>
<dbReference type="InterPro" id="IPR029034">
    <property type="entry name" value="Cystine-knot_cytokine"/>
</dbReference>
<dbReference type="PANTHER" id="PTHR33995">
    <property type="entry name" value="PROTEIN CBG18546"/>
    <property type="match status" value="1"/>
</dbReference>
<dbReference type="AlphaFoldDB" id="F1L7A3"/>
<evidence type="ECO:0000313" key="3">
    <source>
        <dbReference type="EMBL" id="ADY46007.1"/>
    </source>
</evidence>